<dbReference type="InterPro" id="IPR047057">
    <property type="entry name" value="MerR_fam"/>
</dbReference>
<evidence type="ECO:0000256" key="2">
    <source>
        <dbReference type="ARBA" id="ARBA00022490"/>
    </source>
</evidence>
<evidence type="ECO:0000256" key="3">
    <source>
        <dbReference type="ARBA" id="ARBA00023015"/>
    </source>
</evidence>
<dbReference type="InterPro" id="IPR011789">
    <property type="entry name" value="CueR"/>
</dbReference>
<accession>A0A972F9A5</accession>
<dbReference type="PROSITE" id="PS00552">
    <property type="entry name" value="HTH_MERR_1"/>
    <property type="match status" value="1"/>
</dbReference>
<dbReference type="GO" id="GO:0045893">
    <property type="term" value="P:positive regulation of DNA-templated transcription"/>
    <property type="evidence" value="ECO:0007669"/>
    <property type="project" value="InterPro"/>
</dbReference>
<keyword evidence="5" id="KW-0804">Transcription</keyword>
<dbReference type="PANTHER" id="PTHR30204">
    <property type="entry name" value="REDOX-CYCLING DRUG-SENSING TRANSCRIPTIONAL ACTIVATOR SOXR"/>
    <property type="match status" value="1"/>
</dbReference>
<dbReference type="PRINTS" id="PR00040">
    <property type="entry name" value="HTHMERR"/>
</dbReference>
<dbReference type="Pfam" id="PF09278">
    <property type="entry name" value="MerR-DNA-bind"/>
    <property type="match status" value="1"/>
</dbReference>
<dbReference type="GO" id="GO:0003700">
    <property type="term" value="F:DNA-binding transcription factor activity"/>
    <property type="evidence" value="ECO:0007669"/>
    <property type="project" value="InterPro"/>
</dbReference>
<proteinExistence type="predicted"/>
<dbReference type="GO" id="GO:0003677">
    <property type="term" value="F:DNA binding"/>
    <property type="evidence" value="ECO:0007669"/>
    <property type="project" value="UniProtKB-KW"/>
</dbReference>
<keyword evidence="8" id="KW-1185">Reference proteome</keyword>
<dbReference type="SMART" id="SM00422">
    <property type="entry name" value="HTH_MERR"/>
    <property type="match status" value="1"/>
</dbReference>
<keyword evidence="3" id="KW-0805">Transcription regulation</keyword>
<dbReference type="AlphaFoldDB" id="A0A972F9A5"/>
<evidence type="ECO:0000256" key="1">
    <source>
        <dbReference type="ARBA" id="ARBA00004496"/>
    </source>
</evidence>
<comment type="subcellular location">
    <subcellularLocation>
        <location evidence="1">Cytoplasm</location>
    </subcellularLocation>
</comment>
<dbReference type="Gene3D" id="1.10.1660.10">
    <property type="match status" value="1"/>
</dbReference>
<protein>
    <submittedName>
        <fullName evidence="7">Cu(I)-responsive transcriptional regulator</fullName>
    </submittedName>
</protein>
<dbReference type="PROSITE" id="PS50937">
    <property type="entry name" value="HTH_MERR_2"/>
    <property type="match status" value="1"/>
</dbReference>
<dbReference type="PANTHER" id="PTHR30204:SF94">
    <property type="entry name" value="HEAVY METAL-DEPENDENT TRANSCRIPTIONAL REGULATOR HI_0293-RELATED"/>
    <property type="match status" value="1"/>
</dbReference>
<dbReference type="InterPro" id="IPR000551">
    <property type="entry name" value="MerR-type_HTH_dom"/>
</dbReference>
<dbReference type="SUPFAM" id="SSF46955">
    <property type="entry name" value="Putative DNA-binding domain"/>
    <property type="match status" value="1"/>
</dbReference>
<evidence type="ECO:0000313" key="7">
    <source>
        <dbReference type="EMBL" id="NMG02354.1"/>
    </source>
</evidence>
<dbReference type="NCBIfam" id="TIGR02044">
    <property type="entry name" value="CueR"/>
    <property type="match status" value="1"/>
</dbReference>
<dbReference type="CDD" id="cd01108">
    <property type="entry name" value="HTH_CueR"/>
    <property type="match status" value="1"/>
</dbReference>
<organism evidence="7 8">
    <name type="scientific">Azoarcus taiwanensis</name>
    <dbReference type="NCBI Taxonomy" id="666964"/>
    <lineage>
        <taxon>Bacteria</taxon>
        <taxon>Pseudomonadati</taxon>
        <taxon>Pseudomonadota</taxon>
        <taxon>Betaproteobacteria</taxon>
        <taxon>Rhodocyclales</taxon>
        <taxon>Zoogloeaceae</taxon>
        <taxon>Azoarcus</taxon>
    </lineage>
</organism>
<dbReference type="Proteomes" id="UP000599523">
    <property type="component" value="Unassembled WGS sequence"/>
</dbReference>
<evidence type="ECO:0000256" key="4">
    <source>
        <dbReference type="ARBA" id="ARBA00023125"/>
    </source>
</evidence>
<feature type="domain" description="HTH merR-type" evidence="6">
    <location>
        <begin position="1"/>
        <end position="69"/>
    </location>
</feature>
<dbReference type="Pfam" id="PF00376">
    <property type="entry name" value="MerR"/>
    <property type="match status" value="1"/>
</dbReference>
<dbReference type="GO" id="GO:0005737">
    <property type="term" value="C:cytoplasm"/>
    <property type="evidence" value="ECO:0007669"/>
    <property type="project" value="UniProtKB-SubCell"/>
</dbReference>
<gene>
    <name evidence="7" type="primary">cueR</name>
    <name evidence="7" type="ORF">GPA21_05135</name>
</gene>
<dbReference type="EMBL" id="WTVM01000020">
    <property type="protein sequence ID" value="NMG02354.1"/>
    <property type="molecule type" value="Genomic_DNA"/>
</dbReference>
<name>A0A972F9A5_9RHOO</name>
<evidence type="ECO:0000259" key="6">
    <source>
        <dbReference type="PROSITE" id="PS50937"/>
    </source>
</evidence>
<keyword evidence="2" id="KW-0963">Cytoplasm</keyword>
<dbReference type="RefSeq" id="WP_168987143.1">
    <property type="nucleotide sequence ID" value="NZ_CAWPHM010000122.1"/>
</dbReference>
<dbReference type="InterPro" id="IPR015358">
    <property type="entry name" value="Tscrpt_reg_MerR_DNA-bd"/>
</dbReference>
<sequence>MNIGKAAQASGVSAKMIRYYESRGLIRPAERTAAGYRAYSESDIHTLRFIRRARDLGFSADDIADLLALWQDRDRASADVRQIAANHIATLDSKIDQLQAMRATLARLVAHCHGDTRPDCPILADLAPAQPEA</sequence>
<evidence type="ECO:0000313" key="8">
    <source>
        <dbReference type="Proteomes" id="UP000599523"/>
    </source>
</evidence>
<evidence type="ECO:0000256" key="5">
    <source>
        <dbReference type="ARBA" id="ARBA00023163"/>
    </source>
</evidence>
<dbReference type="InterPro" id="IPR009061">
    <property type="entry name" value="DNA-bd_dom_put_sf"/>
</dbReference>
<dbReference type="GO" id="GO:0005507">
    <property type="term" value="F:copper ion binding"/>
    <property type="evidence" value="ECO:0007669"/>
    <property type="project" value="InterPro"/>
</dbReference>
<keyword evidence="4" id="KW-0238">DNA-binding</keyword>
<reference evidence="7" key="1">
    <citation type="submission" date="2019-12" db="EMBL/GenBank/DDBJ databases">
        <title>Comparative genomics gives insights into the taxonomy of the Azoarcus-Aromatoleum group and reveals separate origins of nif in the plant-associated Azoarcus and non-plant-associated Aromatoleum sub-groups.</title>
        <authorList>
            <person name="Lafos M."/>
            <person name="Maluk M."/>
            <person name="Batista M."/>
            <person name="Junghare M."/>
            <person name="Carmona M."/>
            <person name="Faoro H."/>
            <person name="Cruz L.M."/>
            <person name="Battistoni F."/>
            <person name="De Souza E."/>
            <person name="Pedrosa F."/>
            <person name="Chen W.-M."/>
            <person name="Poole P.S."/>
            <person name="Dixon R.A."/>
            <person name="James E.K."/>
        </authorList>
    </citation>
    <scope>NUCLEOTIDE SEQUENCE</scope>
    <source>
        <strain evidence="7">NSC3</strain>
    </source>
</reference>
<comment type="caution">
    <text evidence="7">The sequence shown here is derived from an EMBL/GenBank/DDBJ whole genome shotgun (WGS) entry which is preliminary data.</text>
</comment>